<protein>
    <submittedName>
        <fullName evidence="1">Uncharacterized protein</fullName>
    </submittedName>
</protein>
<accession>A0AB36DQN8</accession>
<proteinExistence type="predicted"/>
<name>A0AB36DQN8_MORCA</name>
<evidence type="ECO:0000313" key="2">
    <source>
        <dbReference type="Proteomes" id="UP000078295"/>
    </source>
</evidence>
<dbReference type="EMBL" id="LXHQ01000016">
    <property type="protein sequence ID" value="OAV27036.1"/>
    <property type="molecule type" value="Genomic_DNA"/>
</dbReference>
<comment type="caution">
    <text evidence="1">The sequence shown here is derived from an EMBL/GenBank/DDBJ whole genome shotgun (WGS) entry which is preliminary data.</text>
</comment>
<evidence type="ECO:0000313" key="1">
    <source>
        <dbReference type="EMBL" id="OAV27036.1"/>
    </source>
</evidence>
<gene>
    <name evidence="1" type="ORF">AO370_0377</name>
</gene>
<dbReference type="Proteomes" id="UP000078295">
    <property type="component" value="Unassembled WGS sequence"/>
</dbReference>
<dbReference type="AlphaFoldDB" id="A0AB36DQN8"/>
<sequence length="63" mass="7206">MTLPVSSRPHRSLRKSIHPGCLHDLLHDRTGRLESDINALQADKNLHDRTGRLEKLSSRKDLL</sequence>
<organism evidence="1 2">
    <name type="scientific">Moraxella catarrhalis</name>
    <name type="common">Branhamella catarrhalis</name>
    <dbReference type="NCBI Taxonomy" id="480"/>
    <lineage>
        <taxon>Bacteria</taxon>
        <taxon>Pseudomonadati</taxon>
        <taxon>Pseudomonadota</taxon>
        <taxon>Gammaproteobacteria</taxon>
        <taxon>Moraxellales</taxon>
        <taxon>Moraxellaceae</taxon>
        <taxon>Moraxella</taxon>
    </lineage>
</organism>
<reference evidence="1 2" key="1">
    <citation type="journal article" date="2016" name="Genome Biol. Evol.">
        <title>Comparative Genomic Analyses of the Moraxella catarrhalis Serosensitive and Seroresistant Lineages Demonstrate Their Independent Evolution.</title>
        <authorList>
            <person name="Earl J.P."/>
            <person name="de Vries S.P."/>
            <person name="Ahmed A."/>
            <person name="Powell E."/>
            <person name="Schultz M.P."/>
            <person name="Hermans P.W."/>
            <person name="Hill D.J."/>
            <person name="Zhou Z."/>
            <person name="Constantinidou C.I."/>
            <person name="Hu F.Z."/>
            <person name="Bootsma H.J."/>
            <person name="Ehrlich G.D."/>
        </authorList>
    </citation>
    <scope>NUCLEOTIDE SEQUENCE [LARGE SCALE GENOMIC DNA]</scope>
    <source>
        <strain evidence="1 2">F23</strain>
    </source>
</reference>